<dbReference type="EMBL" id="KZ679013">
    <property type="protein sequence ID" value="PSS15371.1"/>
    <property type="molecule type" value="Genomic_DNA"/>
</dbReference>
<dbReference type="PANTHER" id="PTHR37012">
    <property type="entry name" value="B-ZIP TRANSCRIPTION FACTOR (EUROFUNG)-RELATED"/>
    <property type="match status" value="1"/>
</dbReference>
<dbReference type="CDD" id="cd14688">
    <property type="entry name" value="bZIP_YAP"/>
    <property type="match status" value="1"/>
</dbReference>
<dbReference type="InParanoid" id="A0A2T3AZA2"/>
<dbReference type="Pfam" id="PF11905">
    <property type="entry name" value="DUF3425"/>
    <property type="match status" value="1"/>
</dbReference>
<dbReference type="OrthoDB" id="3535998at2759"/>
<feature type="compositionally biased region" description="Basic residues" evidence="1">
    <location>
        <begin position="21"/>
        <end position="30"/>
    </location>
</feature>
<dbReference type="Gene3D" id="1.20.5.170">
    <property type="match status" value="1"/>
</dbReference>
<evidence type="ECO:0000313" key="2">
    <source>
        <dbReference type="EMBL" id="PSS15371.1"/>
    </source>
</evidence>
<dbReference type="InterPro" id="IPR021833">
    <property type="entry name" value="DUF3425"/>
</dbReference>
<dbReference type="RefSeq" id="XP_024719970.1">
    <property type="nucleotide sequence ID" value="XM_024868831.1"/>
</dbReference>
<dbReference type="PANTHER" id="PTHR37012:SF2">
    <property type="entry name" value="BZIP DOMAIN-CONTAINING PROTEIN-RELATED"/>
    <property type="match status" value="1"/>
</dbReference>
<feature type="region of interest" description="Disordered" evidence="1">
    <location>
        <begin position="1"/>
        <end position="58"/>
    </location>
</feature>
<dbReference type="AlphaFoldDB" id="A0A2T3AZA2"/>
<dbReference type="GeneID" id="36576912"/>
<evidence type="ECO:0000256" key="1">
    <source>
        <dbReference type="SAM" id="MobiDB-lite"/>
    </source>
</evidence>
<accession>A0A2T3AZA2</accession>
<organism evidence="2 3">
    <name type="scientific">Amorphotheca resinae ATCC 22711</name>
    <dbReference type="NCBI Taxonomy" id="857342"/>
    <lineage>
        <taxon>Eukaryota</taxon>
        <taxon>Fungi</taxon>
        <taxon>Dikarya</taxon>
        <taxon>Ascomycota</taxon>
        <taxon>Pezizomycotina</taxon>
        <taxon>Leotiomycetes</taxon>
        <taxon>Helotiales</taxon>
        <taxon>Amorphothecaceae</taxon>
        <taxon>Amorphotheca</taxon>
    </lineage>
</organism>
<evidence type="ECO:0008006" key="4">
    <source>
        <dbReference type="Google" id="ProtNLM"/>
    </source>
</evidence>
<reference evidence="2 3" key="1">
    <citation type="journal article" date="2018" name="New Phytol.">
        <title>Comparative genomics and transcriptomics depict ericoid mycorrhizal fungi as versatile saprotrophs and plant mutualists.</title>
        <authorList>
            <person name="Martino E."/>
            <person name="Morin E."/>
            <person name="Grelet G.A."/>
            <person name="Kuo A."/>
            <person name="Kohler A."/>
            <person name="Daghino S."/>
            <person name="Barry K.W."/>
            <person name="Cichocki N."/>
            <person name="Clum A."/>
            <person name="Dockter R.B."/>
            <person name="Hainaut M."/>
            <person name="Kuo R.C."/>
            <person name="LaButti K."/>
            <person name="Lindahl B.D."/>
            <person name="Lindquist E.A."/>
            <person name="Lipzen A."/>
            <person name="Khouja H.R."/>
            <person name="Magnuson J."/>
            <person name="Murat C."/>
            <person name="Ohm R.A."/>
            <person name="Singer S.W."/>
            <person name="Spatafora J.W."/>
            <person name="Wang M."/>
            <person name="Veneault-Fourrey C."/>
            <person name="Henrissat B."/>
            <person name="Grigoriev I.V."/>
            <person name="Martin F.M."/>
            <person name="Perotto S."/>
        </authorList>
    </citation>
    <scope>NUCLEOTIDE SEQUENCE [LARGE SCALE GENOMIC DNA]</scope>
    <source>
        <strain evidence="2 3">ATCC 22711</strain>
    </source>
</reference>
<feature type="compositionally biased region" description="Basic and acidic residues" evidence="1">
    <location>
        <begin position="42"/>
        <end position="58"/>
    </location>
</feature>
<evidence type="ECO:0000313" key="3">
    <source>
        <dbReference type="Proteomes" id="UP000241818"/>
    </source>
</evidence>
<name>A0A2T3AZA2_AMORE</name>
<protein>
    <recommendedName>
        <fullName evidence="4">BZIP domain-containing protein</fullName>
    </recommendedName>
</protein>
<feature type="compositionally biased region" description="Polar residues" evidence="1">
    <location>
        <begin position="1"/>
        <end position="11"/>
    </location>
</feature>
<sequence>MSTTQAPNSPVATEAEEPRKKGARGGKRSVTHLSKAQLARKRANDREAQRNIRQRTKEHIENLERKVKELEAEKRSDSMERLIQRNRELELEVERLRAQLTQRTSSVDHTSPIQEELLIPQKLALDWIPDTYKQENVLPVSIYPTADQVYPTAQAYTDAEPPEHLYTPTAATPMWDDPTAFVRTTQSLTKPATAWAPFNPALSQPPRFTEFHPSDFSNVMNPPPPYTNTTCWQSQPSVYDWQVFPKLKTPVTPIDHLIMRAIHSHRNLQFSDPGAEELLGLDLPPVQVLFNPHSPAKMHPALNDVMVQYSNVLSARGFTFFPERLASFICMYRLVQWQISPSPQTYKALYEWQRPRKSQLVITHPAWMDLPPWPKFREKIVENQARYDTPEFQHDYVTNLSANFPYEWMQSFLFESNQMLRVTKVLESHLRDPSNFSMKKAFGDKYPEFREVCRIDEI</sequence>
<proteinExistence type="predicted"/>
<dbReference type="Proteomes" id="UP000241818">
    <property type="component" value="Unassembled WGS sequence"/>
</dbReference>
<gene>
    <name evidence="2" type="ORF">M430DRAFT_59962</name>
</gene>
<keyword evidence="3" id="KW-1185">Reference proteome</keyword>